<organism evidence="1 2">
    <name type="scientific">Tetrapisispora phaffii (strain ATCC 24235 / CBS 4417 / NBRC 1672 / NRRL Y-8282 / UCD 70-5)</name>
    <name type="common">Yeast</name>
    <name type="synonym">Fabospora phaffii</name>
    <dbReference type="NCBI Taxonomy" id="1071381"/>
    <lineage>
        <taxon>Eukaryota</taxon>
        <taxon>Fungi</taxon>
        <taxon>Dikarya</taxon>
        <taxon>Ascomycota</taxon>
        <taxon>Saccharomycotina</taxon>
        <taxon>Saccharomycetes</taxon>
        <taxon>Saccharomycetales</taxon>
        <taxon>Saccharomycetaceae</taxon>
        <taxon>Tetrapisispora</taxon>
    </lineage>
</organism>
<proteinExistence type="predicted"/>
<evidence type="ECO:0000313" key="1">
    <source>
        <dbReference type="EMBL" id="CCE62434.1"/>
    </source>
</evidence>
<dbReference type="AlphaFoldDB" id="G8BRQ8"/>
<evidence type="ECO:0008006" key="3">
    <source>
        <dbReference type="Google" id="ProtNLM"/>
    </source>
</evidence>
<gene>
    <name evidence="1" type="primary">TPHA0C02810</name>
    <name evidence="1" type="ordered locus">TPHA_0C02810</name>
</gene>
<sequence>MVLHFRLLQSHRKYVIHLYRASHRNILRQVNSKSLQRAIINLLHNEASKNTNNLSSWHVFIALTDLEKLNNHLMNNEMEQVIQIVNDYGEKSNCKDPNIDKSVELIKRLTNAKELNDINRTNQQSPEIVRDMFILDRYIKKLQNLDKLPTIIPKQTKRELFMPYALHEHAKMKLNIIHNRLLKGPPPVYLTKTVMGKSDVWFIRSIFNKKKNQSKSLTAILMTERKRYQKWIDFINSSKYLVQMSMYEGIWDHYLKSGEITKINLDKLHSDLLSKVHRFTSNKTGTLEDLVKKVLANQEANNDTLIQWLLPISEILYRLEDKELKAQTKFKLFKTKLQDPNNKIINIYKKRSQLLYELNVTRYKNVVKDLPTVDIFSQTQNLRSIMKRHKLWSN</sequence>
<dbReference type="RefSeq" id="XP_003684868.1">
    <property type="nucleotide sequence ID" value="XM_003684820.1"/>
</dbReference>
<dbReference type="eggNOG" id="ENOG502RYGE">
    <property type="taxonomic scope" value="Eukaryota"/>
</dbReference>
<accession>G8BRQ8</accession>
<protein>
    <recommendedName>
        <fullName evidence="3">Required for respiratory growth protein 1, mitochondrial</fullName>
    </recommendedName>
</protein>
<evidence type="ECO:0000313" key="2">
    <source>
        <dbReference type="Proteomes" id="UP000005666"/>
    </source>
</evidence>
<reference evidence="1 2" key="1">
    <citation type="journal article" date="2011" name="Proc. Natl. Acad. Sci. U.S.A.">
        <title>Evolutionary erosion of yeast sex chromosomes by mating-type switching accidents.</title>
        <authorList>
            <person name="Gordon J.L."/>
            <person name="Armisen D."/>
            <person name="Proux-Wera E."/>
            <person name="Oheigeartaigh S.S."/>
            <person name="Byrne K.P."/>
            <person name="Wolfe K.H."/>
        </authorList>
    </citation>
    <scope>NUCLEOTIDE SEQUENCE [LARGE SCALE GENOMIC DNA]</scope>
    <source>
        <strain evidence="2">ATCC 24235 / CBS 4417 / NBRC 1672 / NRRL Y-8282 / UCD 70-5</strain>
    </source>
</reference>
<dbReference type="KEGG" id="tpf:TPHA_0C02810"/>
<dbReference type="GeneID" id="11533799"/>
<dbReference type="Proteomes" id="UP000005666">
    <property type="component" value="Chromosome 3"/>
</dbReference>
<dbReference type="EMBL" id="HE612858">
    <property type="protein sequence ID" value="CCE62434.1"/>
    <property type="molecule type" value="Genomic_DNA"/>
</dbReference>
<name>G8BRQ8_TETPH</name>
<dbReference type="OrthoDB" id="4065996at2759"/>
<keyword evidence="2" id="KW-1185">Reference proteome</keyword>
<dbReference type="OMA" id="RIWFIRS"/>
<dbReference type="HOGENOM" id="CLU_062256_0_0_1"/>